<sequence length="189" mass="20365">MNRTRVVRWLRVLLPLLALVMLSTLFLFSRNGGSESRIPYADVDAEAMARDHRLVAPEYAGVTGDGAQLTLRATQASPGEGEAQAQDLRLDWQRPDGLRADLTAPRAGVADGTIRLDGGVRMTTSSGWTLDAQSAEAATDRSRIAAEEGVEAEAPFGAISAQRMELVPDGDRNASILNFSGDVRLIYQP</sequence>
<evidence type="ECO:0000313" key="3">
    <source>
        <dbReference type="Proteomes" id="UP000640509"/>
    </source>
</evidence>
<proteinExistence type="predicted"/>
<evidence type="ECO:0000256" key="1">
    <source>
        <dbReference type="SAM" id="Phobius"/>
    </source>
</evidence>
<keyword evidence="1" id="KW-1133">Transmembrane helix</keyword>
<comment type="caution">
    <text evidence="2">The sequence shown here is derived from an EMBL/GenBank/DDBJ whole genome shotgun (WGS) entry which is preliminary data.</text>
</comment>
<organism evidence="2 3">
    <name type="scientific">Paracoccus acridae</name>
    <dbReference type="NCBI Taxonomy" id="1795310"/>
    <lineage>
        <taxon>Bacteria</taxon>
        <taxon>Pseudomonadati</taxon>
        <taxon>Pseudomonadota</taxon>
        <taxon>Alphaproteobacteria</taxon>
        <taxon>Rhodobacterales</taxon>
        <taxon>Paracoccaceae</taxon>
        <taxon>Paracoccus</taxon>
    </lineage>
</organism>
<dbReference type="RefSeq" id="WP_188713663.1">
    <property type="nucleotide sequence ID" value="NZ_BMIV01000001.1"/>
</dbReference>
<feature type="transmembrane region" description="Helical" evidence="1">
    <location>
        <begin position="12"/>
        <end position="29"/>
    </location>
</feature>
<dbReference type="Proteomes" id="UP000640509">
    <property type="component" value="Unassembled WGS sequence"/>
</dbReference>
<evidence type="ECO:0000313" key="2">
    <source>
        <dbReference type="EMBL" id="GGF53609.1"/>
    </source>
</evidence>
<name>A0ABQ1VC48_9RHOB</name>
<gene>
    <name evidence="2" type="ORF">GCM10011402_02000</name>
</gene>
<keyword evidence="1" id="KW-0812">Transmembrane</keyword>
<accession>A0ABQ1VC48</accession>
<keyword evidence="3" id="KW-1185">Reference proteome</keyword>
<keyword evidence="1" id="KW-0472">Membrane</keyword>
<dbReference type="EMBL" id="BMIV01000001">
    <property type="protein sequence ID" value="GGF53609.1"/>
    <property type="molecule type" value="Genomic_DNA"/>
</dbReference>
<evidence type="ECO:0008006" key="4">
    <source>
        <dbReference type="Google" id="ProtNLM"/>
    </source>
</evidence>
<protein>
    <recommendedName>
        <fullName evidence="4">LPS export ABC transporter periplasmic protein LptC</fullName>
    </recommendedName>
</protein>
<reference evidence="3" key="1">
    <citation type="journal article" date="2019" name="Int. J. Syst. Evol. Microbiol.">
        <title>The Global Catalogue of Microorganisms (GCM) 10K type strain sequencing project: providing services to taxonomists for standard genome sequencing and annotation.</title>
        <authorList>
            <consortium name="The Broad Institute Genomics Platform"/>
            <consortium name="The Broad Institute Genome Sequencing Center for Infectious Disease"/>
            <person name="Wu L."/>
            <person name="Ma J."/>
        </authorList>
    </citation>
    <scope>NUCLEOTIDE SEQUENCE [LARGE SCALE GENOMIC DNA]</scope>
    <source>
        <strain evidence="3">CGMCC 1.15419</strain>
    </source>
</reference>